<dbReference type="Proteomes" id="UP000199657">
    <property type="component" value="Unassembled WGS sequence"/>
</dbReference>
<accession>A0A1H8Q552</accession>
<evidence type="ECO:0000313" key="3">
    <source>
        <dbReference type="Proteomes" id="UP000199657"/>
    </source>
</evidence>
<proteinExistence type="predicted"/>
<evidence type="ECO:0000256" key="1">
    <source>
        <dbReference type="SAM" id="MobiDB-lite"/>
    </source>
</evidence>
<dbReference type="NCBIfam" id="NF041419">
    <property type="entry name" value="CC_star_Cory"/>
    <property type="match status" value="1"/>
</dbReference>
<dbReference type="AlphaFoldDB" id="A0A1H8Q552"/>
<dbReference type="InterPro" id="IPR058303">
    <property type="entry name" value="DUF7990"/>
</dbReference>
<protein>
    <recommendedName>
        <fullName evidence="4">DNA helicase</fullName>
    </recommendedName>
</protein>
<gene>
    <name evidence="2" type="ORF">SAMN04488052_101346</name>
</gene>
<dbReference type="InterPro" id="IPR047717">
    <property type="entry name" value="CC_star_Cory"/>
</dbReference>
<dbReference type="RefSeq" id="WP_245753909.1">
    <property type="nucleotide sequence ID" value="NZ_FOEG01000001.1"/>
</dbReference>
<dbReference type="STRING" id="406100.SAMN04488052_101346"/>
<name>A0A1H8Q552_9GAMM</name>
<keyword evidence="3" id="KW-1185">Reference proteome</keyword>
<evidence type="ECO:0008006" key="4">
    <source>
        <dbReference type="Google" id="ProtNLM"/>
    </source>
</evidence>
<reference evidence="2 3" key="1">
    <citation type="submission" date="2016-10" db="EMBL/GenBank/DDBJ databases">
        <authorList>
            <person name="de Groot N.N."/>
        </authorList>
    </citation>
    <scope>NUCLEOTIDE SEQUENCE [LARGE SCALE GENOMIC DNA]</scope>
    <source>
        <strain evidence="2 3">CGMCC 1.6291</strain>
    </source>
</reference>
<feature type="region of interest" description="Disordered" evidence="1">
    <location>
        <begin position="1"/>
        <end position="22"/>
    </location>
</feature>
<dbReference type="Pfam" id="PF25952">
    <property type="entry name" value="DUF7990"/>
    <property type="match status" value="1"/>
</dbReference>
<dbReference type="EMBL" id="FOEG01000001">
    <property type="protein sequence ID" value="SEO49091.1"/>
    <property type="molecule type" value="Genomic_DNA"/>
</dbReference>
<evidence type="ECO:0000313" key="2">
    <source>
        <dbReference type="EMBL" id="SEO49091.1"/>
    </source>
</evidence>
<sequence>MTDEEQTPPRGQRPRGGSGHKSLRDWLRTATYYAEEYYSARYRATIARARRDEDDLFMLLVFSEMMGVPNPASYYTMELQPLLLERFHDWHKRMGMERSPLDHFRCC</sequence>
<organism evidence="2 3">
    <name type="scientific">Aquisalimonas asiatica</name>
    <dbReference type="NCBI Taxonomy" id="406100"/>
    <lineage>
        <taxon>Bacteria</taxon>
        <taxon>Pseudomonadati</taxon>
        <taxon>Pseudomonadota</taxon>
        <taxon>Gammaproteobacteria</taxon>
        <taxon>Chromatiales</taxon>
        <taxon>Ectothiorhodospiraceae</taxon>
        <taxon>Aquisalimonas</taxon>
    </lineage>
</organism>